<evidence type="ECO:0000313" key="3">
    <source>
        <dbReference type="Proteomes" id="UP000637239"/>
    </source>
</evidence>
<dbReference type="AlphaFoldDB" id="A0A7R7ZMH0"/>
<organism evidence="2 3">
    <name type="scientific">Aspergillus chevalieri</name>
    <name type="common">Eurotium chevalieri</name>
    <dbReference type="NCBI Taxonomy" id="182096"/>
    <lineage>
        <taxon>Eukaryota</taxon>
        <taxon>Fungi</taxon>
        <taxon>Dikarya</taxon>
        <taxon>Ascomycota</taxon>
        <taxon>Pezizomycotina</taxon>
        <taxon>Eurotiomycetes</taxon>
        <taxon>Eurotiomycetidae</taxon>
        <taxon>Eurotiales</taxon>
        <taxon>Aspergillaceae</taxon>
        <taxon>Aspergillus</taxon>
        <taxon>Aspergillus subgen. Aspergillus</taxon>
    </lineage>
</organism>
<dbReference type="Pfam" id="PF04371">
    <property type="entry name" value="PAD_porph"/>
    <property type="match status" value="1"/>
</dbReference>
<dbReference type="GO" id="GO:0009446">
    <property type="term" value="P:putrescine biosynthetic process"/>
    <property type="evidence" value="ECO:0007669"/>
    <property type="project" value="InterPro"/>
</dbReference>
<reference evidence="2" key="2">
    <citation type="submission" date="2021-02" db="EMBL/GenBank/DDBJ databases">
        <title>Aspergillus chevalieri M1 genome sequence.</title>
        <authorList>
            <person name="Kadooka C."/>
            <person name="Mori K."/>
            <person name="Futagami T."/>
        </authorList>
    </citation>
    <scope>NUCLEOTIDE SEQUENCE</scope>
    <source>
        <strain evidence="2">M1</strain>
    </source>
</reference>
<evidence type="ECO:0008006" key="4">
    <source>
        <dbReference type="Google" id="ProtNLM"/>
    </source>
</evidence>
<accession>A0A7R7ZMH0</accession>
<evidence type="ECO:0000313" key="2">
    <source>
        <dbReference type="EMBL" id="BCR86481.1"/>
    </source>
</evidence>
<dbReference type="GO" id="GO:0004668">
    <property type="term" value="F:protein-arginine deiminase activity"/>
    <property type="evidence" value="ECO:0007669"/>
    <property type="project" value="InterPro"/>
</dbReference>
<dbReference type="GeneID" id="66980840"/>
<keyword evidence="3" id="KW-1185">Reference proteome</keyword>
<keyword evidence="1" id="KW-0378">Hydrolase</keyword>
<protein>
    <recommendedName>
        <fullName evidence="4">Agmatine deiminase</fullName>
    </recommendedName>
</protein>
<evidence type="ECO:0000256" key="1">
    <source>
        <dbReference type="ARBA" id="ARBA00022801"/>
    </source>
</evidence>
<dbReference type="RefSeq" id="XP_043135003.1">
    <property type="nucleotide sequence ID" value="XM_043277090.1"/>
</dbReference>
<dbReference type="KEGG" id="ache:ACHE_30468S"/>
<dbReference type="PANTHER" id="PTHR31377">
    <property type="entry name" value="AGMATINE DEIMINASE-RELATED"/>
    <property type="match status" value="1"/>
</dbReference>
<dbReference type="Gene3D" id="3.75.10.10">
    <property type="entry name" value="L-arginine/glycine Amidinotransferase, Chain A"/>
    <property type="match status" value="1"/>
</dbReference>
<dbReference type="EMBL" id="AP024418">
    <property type="protein sequence ID" value="BCR86481.1"/>
    <property type="molecule type" value="Genomic_DNA"/>
</dbReference>
<gene>
    <name evidence="2" type="ORF">ACHE_30468S</name>
</gene>
<sequence length="357" mass="38669">MPPNSTSTSYMPPEWHPHLGIIMAWPGRASHSYWPPGNHEQLNSDVNRVAQAIARFEKVTIYVARAQENEARTTLQNCSEEQAAAIDVRVIEDDDVKPWMRDIAPTFVVVPDSKTVHGVDFHFNGWGAKDRSVSNRALARHILHDHQIPEISTSLVAEGGGIETDGEGTLLATESALVNSNRNPGMDRNAVESELMRVLGVSSVIWLPGVADADTTDCHIDALARFAGPGVVVLSRPPATREEIWTTVYKDAQRVLAAAQDAKGRSLRIVDVPEPDIKAIPGADAEMIPSYVNYLHVKGAMIVPQFGVSETDAGALGVLGELFPNKEIVPVYLHGLPNAGGGLHCITQQVPLVKVDA</sequence>
<name>A0A7R7ZMH0_ASPCH</name>
<dbReference type="GO" id="GO:0047632">
    <property type="term" value="F:agmatine deiminase activity"/>
    <property type="evidence" value="ECO:0007669"/>
    <property type="project" value="TreeGrafter"/>
</dbReference>
<reference evidence="2" key="1">
    <citation type="submission" date="2021-01" db="EMBL/GenBank/DDBJ databases">
        <authorList>
            <consortium name="Aspergillus chevalieri M1 genome sequencing consortium"/>
            <person name="Kazuki M."/>
            <person name="Futagami T."/>
        </authorList>
    </citation>
    <scope>NUCLEOTIDE SEQUENCE</scope>
    <source>
        <strain evidence="2">M1</strain>
    </source>
</reference>
<dbReference type="Proteomes" id="UP000637239">
    <property type="component" value="Chromosome 3"/>
</dbReference>
<dbReference type="SUPFAM" id="SSF55909">
    <property type="entry name" value="Pentein"/>
    <property type="match status" value="1"/>
</dbReference>
<dbReference type="PANTHER" id="PTHR31377:SF0">
    <property type="entry name" value="AGMATINE DEIMINASE-RELATED"/>
    <property type="match status" value="1"/>
</dbReference>
<dbReference type="InterPro" id="IPR007466">
    <property type="entry name" value="Peptidyl-Arg-deiminase_porph"/>
</dbReference>
<proteinExistence type="predicted"/>